<evidence type="ECO:0000313" key="1">
    <source>
        <dbReference type="EMBL" id="CDG98410.1"/>
    </source>
</evidence>
<dbReference type="HOGENOM" id="CLU_2290594_0_0_6"/>
<organism evidence="1 2">
    <name type="scientific">Xenorhabdus bovienii str. puntauvense</name>
    <dbReference type="NCBI Taxonomy" id="1398201"/>
    <lineage>
        <taxon>Bacteria</taxon>
        <taxon>Pseudomonadati</taxon>
        <taxon>Pseudomonadota</taxon>
        <taxon>Gammaproteobacteria</taxon>
        <taxon>Enterobacterales</taxon>
        <taxon>Morganellaceae</taxon>
        <taxon>Xenorhabdus</taxon>
    </lineage>
</organism>
<name>A0A077NKI6_XENBV</name>
<reference evidence="1" key="1">
    <citation type="submission" date="2013-07" db="EMBL/GenBank/DDBJ databases">
        <title>Sub-species coevolution in mutualistic symbiosis.</title>
        <authorList>
            <person name="Murfin K."/>
            <person name="Klassen J."/>
            <person name="Lee M."/>
            <person name="Forst S."/>
            <person name="Stock P."/>
            <person name="Goodrich-Blair H."/>
        </authorList>
    </citation>
    <scope>NUCLEOTIDE SEQUENCE [LARGE SCALE GENOMIC DNA]</scope>
    <source>
        <strain evidence="1">Puntauvense</strain>
    </source>
</reference>
<sequence length="101" mass="11577">MDVDILVAYSSKVVSRCLLFLLAVLHHIDSWEGITTKYETVLINIINSLNRLGFYSSKQYFACMAKATTYLFTNKKPLINRLCLYIAKTCQSSKKPPTRHN</sequence>
<accession>A0A077NKI6</accession>
<dbReference type="AlphaFoldDB" id="A0A077NKI6"/>
<gene>
    <name evidence="1" type="ORF">XBP1_3010059</name>
</gene>
<evidence type="ECO:0000313" key="2">
    <source>
        <dbReference type="Proteomes" id="UP000028511"/>
    </source>
</evidence>
<comment type="caution">
    <text evidence="1">The sequence shown here is derived from an EMBL/GenBank/DDBJ whole genome shotgun (WGS) entry which is preliminary data.</text>
</comment>
<protein>
    <submittedName>
        <fullName evidence="1">Uncharacterized protein</fullName>
    </submittedName>
</protein>
<dbReference type="Proteomes" id="UP000028511">
    <property type="component" value="Unassembled WGS sequence"/>
</dbReference>
<dbReference type="EMBL" id="CBSW010000226">
    <property type="protein sequence ID" value="CDG98410.1"/>
    <property type="molecule type" value="Genomic_DNA"/>
</dbReference>
<proteinExistence type="predicted"/>